<feature type="signal peptide" evidence="2">
    <location>
        <begin position="1"/>
        <end position="18"/>
    </location>
</feature>
<feature type="domain" description="Follistatin-like" evidence="3">
    <location>
        <begin position="166"/>
        <end position="188"/>
    </location>
</feature>
<name>A0A6A4X5L0_AMPAM</name>
<proteinExistence type="predicted"/>
<dbReference type="OrthoDB" id="3438930at2759"/>
<evidence type="ECO:0000259" key="3">
    <source>
        <dbReference type="SMART" id="SM00274"/>
    </source>
</evidence>
<gene>
    <name evidence="4" type="ORF">FJT64_019256</name>
</gene>
<keyword evidence="2" id="KW-0732">Signal</keyword>
<reference evidence="4 5" key="1">
    <citation type="submission" date="2019-07" db="EMBL/GenBank/DDBJ databases">
        <title>Draft genome assembly of a fouling barnacle, Amphibalanus amphitrite (Darwin, 1854): The first reference genome for Thecostraca.</title>
        <authorList>
            <person name="Kim W."/>
        </authorList>
    </citation>
    <scope>NUCLEOTIDE SEQUENCE [LARGE SCALE GENOMIC DNA]</scope>
    <source>
        <strain evidence="4">SNU_AA5</strain>
        <tissue evidence="4">Soma without cirri and trophi</tissue>
    </source>
</reference>
<evidence type="ECO:0000313" key="4">
    <source>
        <dbReference type="EMBL" id="KAF0309671.1"/>
    </source>
</evidence>
<organism evidence="4 5">
    <name type="scientific">Amphibalanus amphitrite</name>
    <name type="common">Striped barnacle</name>
    <name type="synonym">Balanus amphitrite</name>
    <dbReference type="NCBI Taxonomy" id="1232801"/>
    <lineage>
        <taxon>Eukaryota</taxon>
        <taxon>Metazoa</taxon>
        <taxon>Ecdysozoa</taxon>
        <taxon>Arthropoda</taxon>
        <taxon>Crustacea</taxon>
        <taxon>Multicrustacea</taxon>
        <taxon>Cirripedia</taxon>
        <taxon>Thoracica</taxon>
        <taxon>Thoracicalcarea</taxon>
        <taxon>Balanomorpha</taxon>
        <taxon>Balanoidea</taxon>
        <taxon>Balanidae</taxon>
        <taxon>Amphibalaninae</taxon>
        <taxon>Amphibalanus</taxon>
    </lineage>
</organism>
<dbReference type="InterPro" id="IPR003645">
    <property type="entry name" value="Fol_N"/>
</dbReference>
<evidence type="ECO:0000313" key="5">
    <source>
        <dbReference type="Proteomes" id="UP000440578"/>
    </source>
</evidence>
<accession>A0A6A4X5L0</accession>
<feature type="chain" id="PRO_5025616073" description="Follistatin-like domain-containing protein" evidence="2">
    <location>
        <begin position="19"/>
        <end position="357"/>
    </location>
</feature>
<evidence type="ECO:0000256" key="2">
    <source>
        <dbReference type="SAM" id="SignalP"/>
    </source>
</evidence>
<feature type="domain" description="Follistatin-like" evidence="3">
    <location>
        <begin position="115"/>
        <end position="134"/>
    </location>
</feature>
<dbReference type="Proteomes" id="UP000440578">
    <property type="component" value="Unassembled WGS sequence"/>
</dbReference>
<dbReference type="AlphaFoldDB" id="A0A6A4X5L0"/>
<feature type="compositionally biased region" description="Basic and acidic residues" evidence="1">
    <location>
        <begin position="215"/>
        <end position="227"/>
    </location>
</feature>
<feature type="region of interest" description="Disordered" evidence="1">
    <location>
        <begin position="189"/>
        <end position="239"/>
    </location>
</feature>
<sequence>MAPLLLLVALLAAKAGRGATLGLPATCGAETCSPGEECRLLVDCGADDPPADPSSPPTRDTYLPPCTPRAVCVPTPSCESVRCGRGEQCRLETDESASDRYIPPLQQPVCHTVGSCDELNCPDGHRCVATSDCEDAPPELDGYLPPCRTLYVCNTRDIVPSCQPASCREIQCGPRQTCRVVDGAAICGGTEEPDGGGETEEGDRILTGYPSPSARDTDDRYREEAEGRGGIPPGLVDGGSAEFVIKDNINELETRKTGPRKKSSCDAAHGGVNGPIGGNGHSSVPTDVRADSHAGFVSPAGHVSDPETEGAHSGAKLISCADLTCLEGQSCVVLANVPACVPDRWWRHLIHMQRHLQ</sequence>
<keyword evidence="5" id="KW-1185">Reference proteome</keyword>
<comment type="caution">
    <text evidence="4">The sequence shown here is derived from an EMBL/GenBank/DDBJ whole genome shotgun (WGS) entry which is preliminary data.</text>
</comment>
<dbReference type="EMBL" id="VIIS01000383">
    <property type="protein sequence ID" value="KAF0309671.1"/>
    <property type="molecule type" value="Genomic_DNA"/>
</dbReference>
<feature type="region of interest" description="Disordered" evidence="1">
    <location>
        <begin position="255"/>
        <end position="279"/>
    </location>
</feature>
<feature type="domain" description="Follistatin-like" evidence="3">
    <location>
        <begin position="319"/>
        <end position="341"/>
    </location>
</feature>
<dbReference type="SMART" id="SM00274">
    <property type="entry name" value="FOLN"/>
    <property type="match status" value="3"/>
</dbReference>
<feature type="compositionally biased region" description="Acidic residues" evidence="1">
    <location>
        <begin position="191"/>
        <end position="201"/>
    </location>
</feature>
<evidence type="ECO:0000256" key="1">
    <source>
        <dbReference type="SAM" id="MobiDB-lite"/>
    </source>
</evidence>
<protein>
    <recommendedName>
        <fullName evidence="3">Follistatin-like domain-containing protein</fullName>
    </recommendedName>
</protein>